<evidence type="ECO:0000313" key="2">
    <source>
        <dbReference type="Proteomes" id="UP000637980"/>
    </source>
</evidence>
<comment type="caution">
    <text evidence="1">The sequence shown here is derived from an EMBL/GenBank/DDBJ whole genome shotgun (WGS) entry which is preliminary data.</text>
</comment>
<gene>
    <name evidence="1" type="ORF">GCM10007094_44180</name>
</gene>
<keyword evidence="2" id="KW-1185">Reference proteome</keyword>
<sequence>MIKLYKPGAIPRQKILTYPPIRPNWTERAYLGVQSQLFSSLNLSSANQAQWAAEDYCASVGAGVSDADGG</sequence>
<name>A0ABQ3ERZ8_9HYPH</name>
<dbReference type="EMBL" id="BMXE01000013">
    <property type="protein sequence ID" value="GHB50084.1"/>
    <property type="molecule type" value="Genomic_DNA"/>
</dbReference>
<organism evidence="1 2">
    <name type="scientific">Pseudovibrio japonicus</name>
    <dbReference type="NCBI Taxonomy" id="366534"/>
    <lineage>
        <taxon>Bacteria</taxon>
        <taxon>Pseudomonadati</taxon>
        <taxon>Pseudomonadota</taxon>
        <taxon>Alphaproteobacteria</taxon>
        <taxon>Hyphomicrobiales</taxon>
        <taxon>Stappiaceae</taxon>
        <taxon>Pseudovibrio</taxon>
    </lineage>
</organism>
<dbReference type="Proteomes" id="UP000637980">
    <property type="component" value="Unassembled WGS sequence"/>
</dbReference>
<evidence type="ECO:0000313" key="1">
    <source>
        <dbReference type="EMBL" id="GHB50084.1"/>
    </source>
</evidence>
<protein>
    <submittedName>
        <fullName evidence="1">Uncharacterized protein</fullName>
    </submittedName>
</protein>
<accession>A0ABQ3ERZ8</accession>
<proteinExistence type="predicted"/>
<reference evidence="2" key="1">
    <citation type="journal article" date="2019" name="Int. J. Syst. Evol. Microbiol.">
        <title>The Global Catalogue of Microorganisms (GCM) 10K type strain sequencing project: providing services to taxonomists for standard genome sequencing and annotation.</title>
        <authorList>
            <consortium name="The Broad Institute Genomics Platform"/>
            <consortium name="The Broad Institute Genome Sequencing Center for Infectious Disease"/>
            <person name="Wu L."/>
            <person name="Ma J."/>
        </authorList>
    </citation>
    <scope>NUCLEOTIDE SEQUENCE [LARGE SCALE GENOMIC DNA]</scope>
    <source>
        <strain evidence="2">KCTC 12861</strain>
    </source>
</reference>